<dbReference type="Pfam" id="PF13356">
    <property type="entry name" value="Arm-DNA-bind_3"/>
    <property type="match status" value="1"/>
</dbReference>
<dbReference type="InterPro" id="IPR013762">
    <property type="entry name" value="Integrase-like_cat_sf"/>
</dbReference>
<feature type="domain" description="Tyr recombinase" evidence="6">
    <location>
        <begin position="206"/>
        <end position="383"/>
    </location>
</feature>
<dbReference type="Pfam" id="PF00589">
    <property type="entry name" value="Phage_integrase"/>
    <property type="match status" value="1"/>
</dbReference>
<dbReference type="InterPro" id="IPR002104">
    <property type="entry name" value="Integrase_catalytic"/>
</dbReference>
<keyword evidence="3 5" id="KW-0238">DNA-binding</keyword>
<dbReference type="InterPro" id="IPR038488">
    <property type="entry name" value="Integrase_DNA-bd_sf"/>
</dbReference>
<comment type="similarity">
    <text evidence="1">Belongs to the 'phage' integrase family.</text>
</comment>
<evidence type="ECO:0000259" key="7">
    <source>
        <dbReference type="PROSITE" id="PS51900"/>
    </source>
</evidence>
<dbReference type="EMBL" id="SNSA01000005">
    <property type="protein sequence ID" value="TEU27189.1"/>
    <property type="molecule type" value="Genomic_DNA"/>
</dbReference>
<dbReference type="AlphaFoldDB" id="A0A5E9PHW5"/>
<sequence length="404" mass="46889">MLTEGKIKQAKHSGIGNLPMKLGDGNGLQLHVFPTGRKSWLYSYRFEGKQKTITIGKYPQITLINARSMASNLKRQQEENPFTEPTLANKKKRIEKVDEMRLFKNVTDQWFKERKVAIACSTYKRNIGAINKHVIPKLGNKHIDDITDEEILKIATDMQVNGTKEMAKRVVRLIGQIYKFARVRLRITKHNPSLGLIEFLETHKSRNMPRISILELPKLIMDIEQYRGEYISICAIKLMMLCFVRTSELRGMRWQEIDWENKMWRIPAERMKGKRIHIVPLSEQVIAILENLKEYTGYTDFVFYSSRCKDGFISSHTILGAIKRMGYSGKMTGHGFRGLASTFLHEKGFLSDAIERQLAHTKIDRISAAYDHSTHLDKRQEMMQYWSDYITSKGLKPIKLKYIA</sequence>
<dbReference type="Gene3D" id="1.10.150.130">
    <property type="match status" value="1"/>
</dbReference>
<dbReference type="Gene3D" id="1.10.443.10">
    <property type="entry name" value="Intergrase catalytic core"/>
    <property type="match status" value="1"/>
</dbReference>
<evidence type="ECO:0000256" key="2">
    <source>
        <dbReference type="ARBA" id="ARBA00022908"/>
    </source>
</evidence>
<dbReference type="GO" id="GO:0003677">
    <property type="term" value="F:DNA binding"/>
    <property type="evidence" value="ECO:0007669"/>
    <property type="project" value="UniProtKB-UniRule"/>
</dbReference>
<dbReference type="InterPro" id="IPR025166">
    <property type="entry name" value="Integrase_DNA_bind_dom"/>
</dbReference>
<dbReference type="InterPro" id="IPR011010">
    <property type="entry name" value="DNA_brk_join_enz"/>
</dbReference>
<dbReference type="PANTHER" id="PTHR30629">
    <property type="entry name" value="PROPHAGE INTEGRASE"/>
    <property type="match status" value="1"/>
</dbReference>
<dbReference type="Proteomes" id="UP000297445">
    <property type="component" value="Unassembled WGS sequence"/>
</dbReference>
<name>A0A5E9PHW5_9GAMM</name>
<keyword evidence="4" id="KW-0233">DNA recombination</keyword>
<dbReference type="RefSeq" id="WP_134262927.1">
    <property type="nucleotide sequence ID" value="NZ_SNSA01000005.1"/>
</dbReference>
<dbReference type="PANTHER" id="PTHR30629:SF2">
    <property type="entry name" value="PROPHAGE INTEGRASE INTS-RELATED"/>
    <property type="match status" value="1"/>
</dbReference>
<dbReference type="CDD" id="cd00801">
    <property type="entry name" value="INT_P4_C"/>
    <property type="match status" value="1"/>
</dbReference>
<evidence type="ECO:0000256" key="4">
    <source>
        <dbReference type="ARBA" id="ARBA00023172"/>
    </source>
</evidence>
<feature type="domain" description="Core-binding (CB)" evidence="7">
    <location>
        <begin position="101"/>
        <end position="182"/>
    </location>
</feature>
<comment type="caution">
    <text evidence="8">The sequence shown here is derived from an EMBL/GenBank/DDBJ whole genome shotgun (WGS) entry which is preliminary data.</text>
</comment>
<evidence type="ECO:0000259" key="6">
    <source>
        <dbReference type="PROSITE" id="PS51898"/>
    </source>
</evidence>
<dbReference type="Pfam" id="PF22022">
    <property type="entry name" value="Phage_int_M"/>
    <property type="match status" value="1"/>
</dbReference>
<dbReference type="InterPro" id="IPR053876">
    <property type="entry name" value="Phage_int_M"/>
</dbReference>
<dbReference type="GO" id="GO:0006310">
    <property type="term" value="P:DNA recombination"/>
    <property type="evidence" value="ECO:0007669"/>
    <property type="project" value="UniProtKB-KW"/>
</dbReference>
<dbReference type="InterPro" id="IPR050808">
    <property type="entry name" value="Phage_Integrase"/>
</dbReference>
<protein>
    <submittedName>
        <fullName evidence="8">Site-specific integrase</fullName>
    </submittedName>
</protein>
<organism evidence="8 9">
    <name type="scientific">Acinetobacter seifertii</name>
    <dbReference type="NCBI Taxonomy" id="1530123"/>
    <lineage>
        <taxon>Bacteria</taxon>
        <taxon>Pseudomonadati</taxon>
        <taxon>Pseudomonadota</taxon>
        <taxon>Gammaproteobacteria</taxon>
        <taxon>Moraxellales</taxon>
        <taxon>Moraxellaceae</taxon>
        <taxon>Acinetobacter</taxon>
        <taxon>Acinetobacter calcoaceticus/baumannii complex</taxon>
    </lineage>
</organism>
<accession>A0A5E9PHW5</accession>
<evidence type="ECO:0000256" key="1">
    <source>
        <dbReference type="ARBA" id="ARBA00008857"/>
    </source>
</evidence>
<gene>
    <name evidence="8" type="ORF">E2R16_12065</name>
</gene>
<evidence type="ECO:0000256" key="3">
    <source>
        <dbReference type="ARBA" id="ARBA00023125"/>
    </source>
</evidence>
<dbReference type="PROSITE" id="PS51900">
    <property type="entry name" value="CB"/>
    <property type="match status" value="1"/>
</dbReference>
<keyword evidence="2" id="KW-0229">DNA integration</keyword>
<dbReference type="InterPro" id="IPR044068">
    <property type="entry name" value="CB"/>
</dbReference>
<dbReference type="InterPro" id="IPR010998">
    <property type="entry name" value="Integrase_recombinase_N"/>
</dbReference>
<evidence type="ECO:0000313" key="8">
    <source>
        <dbReference type="EMBL" id="TEU27189.1"/>
    </source>
</evidence>
<evidence type="ECO:0000256" key="5">
    <source>
        <dbReference type="PROSITE-ProRule" id="PRU01248"/>
    </source>
</evidence>
<dbReference type="Gene3D" id="3.30.160.390">
    <property type="entry name" value="Integrase, DNA-binding domain"/>
    <property type="match status" value="1"/>
</dbReference>
<dbReference type="SUPFAM" id="SSF56349">
    <property type="entry name" value="DNA breaking-rejoining enzymes"/>
    <property type="match status" value="1"/>
</dbReference>
<dbReference type="GO" id="GO:0015074">
    <property type="term" value="P:DNA integration"/>
    <property type="evidence" value="ECO:0007669"/>
    <property type="project" value="UniProtKB-KW"/>
</dbReference>
<dbReference type="PROSITE" id="PS51898">
    <property type="entry name" value="TYR_RECOMBINASE"/>
    <property type="match status" value="1"/>
</dbReference>
<proteinExistence type="inferred from homology"/>
<evidence type="ECO:0000313" key="9">
    <source>
        <dbReference type="Proteomes" id="UP000297445"/>
    </source>
</evidence>
<reference evidence="8 9" key="1">
    <citation type="submission" date="2019-03" db="EMBL/GenBank/DDBJ databases">
        <title>Draft genome sequence of an environmental Acinetobacter seifertii from Brazil.</title>
        <authorList>
            <person name="Furlan J.P.R."/>
            <person name="Stehling E.G."/>
        </authorList>
    </citation>
    <scope>NUCLEOTIDE SEQUENCE [LARGE SCALE GENOMIC DNA]</scope>
    <source>
        <strain evidence="8 9">SAb133</strain>
    </source>
</reference>